<evidence type="ECO:0000256" key="2">
    <source>
        <dbReference type="SAM" id="SignalP"/>
    </source>
</evidence>
<feature type="compositionally biased region" description="Low complexity" evidence="1">
    <location>
        <begin position="132"/>
        <end position="147"/>
    </location>
</feature>
<keyword evidence="4" id="KW-1185">Reference proteome</keyword>
<feature type="chain" id="PRO_5047192918" description="Mucin-associated surface protein" evidence="2">
    <location>
        <begin position="30"/>
        <end position="156"/>
    </location>
</feature>
<feature type="region of interest" description="Disordered" evidence="1">
    <location>
        <begin position="101"/>
        <end position="156"/>
    </location>
</feature>
<reference evidence="3 4" key="1">
    <citation type="submission" date="2017-04" db="EMBL/GenBank/DDBJ databases">
        <authorList>
            <person name="Varghese N."/>
            <person name="Submissions S."/>
        </authorList>
    </citation>
    <scope>NUCLEOTIDE SEQUENCE [LARGE SCALE GENOMIC DNA]</scope>
    <source>
        <strain evidence="3 4">VKM Ac-1784</strain>
    </source>
</reference>
<evidence type="ECO:0008006" key="5">
    <source>
        <dbReference type="Google" id="ProtNLM"/>
    </source>
</evidence>
<gene>
    <name evidence="3" type="ORF">SAMN06295909_3160</name>
</gene>
<accession>A0ABY1RFY1</accession>
<dbReference type="EMBL" id="FXWJ01000005">
    <property type="protein sequence ID" value="SMQ73179.1"/>
    <property type="molecule type" value="Genomic_DNA"/>
</dbReference>
<organism evidence="3 4">
    <name type="scientific">Plantibacter elymi</name>
    <name type="common">nom. nud.</name>
    <dbReference type="NCBI Taxonomy" id="199708"/>
    <lineage>
        <taxon>Bacteria</taxon>
        <taxon>Bacillati</taxon>
        <taxon>Actinomycetota</taxon>
        <taxon>Actinomycetes</taxon>
        <taxon>Micrococcales</taxon>
        <taxon>Microbacteriaceae</taxon>
        <taxon>Plantibacter</taxon>
    </lineage>
</organism>
<dbReference type="RefSeq" id="WP_086474811.1">
    <property type="nucleotide sequence ID" value="NZ_FXWJ01000005.1"/>
</dbReference>
<comment type="caution">
    <text evidence="3">The sequence shown here is derived from an EMBL/GenBank/DDBJ whole genome shotgun (WGS) entry which is preliminary data.</text>
</comment>
<sequence length="156" mass="15422">MRNSWNRGLRLFAAPLVVVALLSGCAGPAADLDANTGRDLQSRVLVAANAAADGDTAGALAALDALEAQLAAAEAAGTVSATRAADIRAAIALVRADLSPAVETPAPTPEPSSVAPAEPVAPVEDDGGGDDSGNNGNNGNKGDNGNNGKDKDKKDK</sequence>
<feature type="signal peptide" evidence="2">
    <location>
        <begin position="1"/>
        <end position="29"/>
    </location>
</feature>
<evidence type="ECO:0000256" key="1">
    <source>
        <dbReference type="SAM" id="MobiDB-lite"/>
    </source>
</evidence>
<dbReference type="PROSITE" id="PS51257">
    <property type="entry name" value="PROKAR_LIPOPROTEIN"/>
    <property type="match status" value="1"/>
</dbReference>
<feature type="compositionally biased region" description="Low complexity" evidence="1">
    <location>
        <begin position="101"/>
        <end position="122"/>
    </location>
</feature>
<evidence type="ECO:0000313" key="3">
    <source>
        <dbReference type="EMBL" id="SMQ73179.1"/>
    </source>
</evidence>
<evidence type="ECO:0000313" key="4">
    <source>
        <dbReference type="Proteomes" id="UP000194464"/>
    </source>
</evidence>
<name>A0ABY1RFY1_9MICO</name>
<keyword evidence="2" id="KW-0732">Signal</keyword>
<proteinExistence type="predicted"/>
<dbReference type="Proteomes" id="UP000194464">
    <property type="component" value="Unassembled WGS sequence"/>
</dbReference>
<protein>
    <recommendedName>
        <fullName evidence="5">Mucin-associated surface protein</fullName>
    </recommendedName>
</protein>